<comment type="similarity">
    <text evidence="1 2">Belongs to the peptidase S10 family.</text>
</comment>
<keyword evidence="2" id="KW-0378">Hydrolase</keyword>
<keyword evidence="2" id="KW-0645">Protease</keyword>
<dbReference type="InterPro" id="IPR029058">
    <property type="entry name" value="AB_hydrolase_fold"/>
</dbReference>
<dbReference type="EMBL" id="RWGY01000007">
    <property type="protein sequence ID" value="TVU39500.1"/>
    <property type="molecule type" value="Genomic_DNA"/>
</dbReference>
<feature type="signal peptide" evidence="3">
    <location>
        <begin position="1"/>
        <end position="37"/>
    </location>
</feature>
<evidence type="ECO:0000313" key="4">
    <source>
        <dbReference type="EMBL" id="TVU39500.1"/>
    </source>
</evidence>
<dbReference type="Gramene" id="TVU39500">
    <property type="protein sequence ID" value="TVU39500"/>
    <property type="gene ID" value="EJB05_12923"/>
</dbReference>
<dbReference type="EC" id="3.4.16.-" evidence="2"/>
<evidence type="ECO:0000256" key="2">
    <source>
        <dbReference type="RuleBase" id="RU361156"/>
    </source>
</evidence>
<dbReference type="Proteomes" id="UP000324897">
    <property type="component" value="Chromosome 4"/>
</dbReference>
<evidence type="ECO:0000256" key="1">
    <source>
        <dbReference type="ARBA" id="ARBA00009431"/>
    </source>
</evidence>
<evidence type="ECO:0000256" key="3">
    <source>
        <dbReference type="SAM" id="SignalP"/>
    </source>
</evidence>
<dbReference type="GO" id="GO:0006508">
    <property type="term" value="P:proteolysis"/>
    <property type="evidence" value="ECO:0007669"/>
    <property type="project" value="UniProtKB-KW"/>
</dbReference>
<dbReference type="Gene3D" id="3.40.50.12670">
    <property type="match status" value="1"/>
</dbReference>
<dbReference type="SUPFAM" id="SSF53474">
    <property type="entry name" value="alpha/beta-Hydrolases"/>
    <property type="match status" value="1"/>
</dbReference>
<reference evidence="4 5" key="1">
    <citation type="journal article" date="2019" name="Sci. Rep.">
        <title>A high-quality genome of Eragrostis curvula grass provides insights into Poaceae evolution and supports new strategies to enhance forage quality.</title>
        <authorList>
            <person name="Carballo J."/>
            <person name="Santos B.A.C.M."/>
            <person name="Zappacosta D."/>
            <person name="Garbus I."/>
            <person name="Selva J.P."/>
            <person name="Gallo C.A."/>
            <person name="Diaz A."/>
            <person name="Albertini E."/>
            <person name="Caccamo M."/>
            <person name="Echenique V."/>
        </authorList>
    </citation>
    <scope>NUCLEOTIDE SEQUENCE [LARGE SCALE GENOMIC DNA]</scope>
    <source>
        <strain evidence="5">cv. Victoria</strain>
        <tissue evidence="4">Leaf</tissue>
    </source>
</reference>
<dbReference type="InterPro" id="IPR018202">
    <property type="entry name" value="Ser_caboxypep_ser_AS"/>
</dbReference>
<evidence type="ECO:0000313" key="5">
    <source>
        <dbReference type="Proteomes" id="UP000324897"/>
    </source>
</evidence>
<keyword evidence="3" id="KW-0732">Signal</keyword>
<accession>A0A5J9VWP1</accession>
<proteinExistence type="inferred from homology"/>
<dbReference type="Pfam" id="PF00450">
    <property type="entry name" value="Peptidase_S10"/>
    <property type="match status" value="1"/>
</dbReference>
<name>A0A5J9VWP1_9POAL</name>
<keyword evidence="2" id="KW-0121">Carboxypeptidase</keyword>
<dbReference type="PROSITE" id="PS00131">
    <property type="entry name" value="CARBOXYPEPT_SER_SER"/>
    <property type="match status" value="1"/>
</dbReference>
<dbReference type="InterPro" id="IPR001563">
    <property type="entry name" value="Peptidase_S10"/>
</dbReference>
<dbReference type="OrthoDB" id="443318at2759"/>
<dbReference type="Gene3D" id="3.40.50.1820">
    <property type="entry name" value="alpha/beta hydrolase"/>
    <property type="match status" value="2"/>
</dbReference>
<dbReference type="PANTHER" id="PTHR11802">
    <property type="entry name" value="SERINE PROTEASE FAMILY S10 SERINE CARBOXYPEPTIDASE"/>
    <property type="match status" value="1"/>
</dbReference>
<dbReference type="GO" id="GO:0016747">
    <property type="term" value="F:acyltransferase activity, transferring groups other than amino-acyl groups"/>
    <property type="evidence" value="ECO:0007669"/>
    <property type="project" value="TreeGrafter"/>
</dbReference>
<protein>
    <recommendedName>
        <fullName evidence="2">Carboxypeptidase</fullName>
        <ecNumber evidence="2">3.4.16.-</ecNumber>
    </recommendedName>
</protein>
<dbReference type="AlphaFoldDB" id="A0A5J9VWP1"/>
<dbReference type="GO" id="GO:0004185">
    <property type="term" value="F:serine-type carboxypeptidase activity"/>
    <property type="evidence" value="ECO:0007669"/>
    <property type="project" value="UniProtKB-UniRule"/>
</dbReference>
<keyword evidence="5" id="KW-1185">Reference proteome</keyword>
<organism evidence="4 5">
    <name type="scientific">Eragrostis curvula</name>
    <name type="common">weeping love grass</name>
    <dbReference type="NCBI Taxonomy" id="38414"/>
    <lineage>
        <taxon>Eukaryota</taxon>
        <taxon>Viridiplantae</taxon>
        <taxon>Streptophyta</taxon>
        <taxon>Embryophyta</taxon>
        <taxon>Tracheophyta</taxon>
        <taxon>Spermatophyta</taxon>
        <taxon>Magnoliopsida</taxon>
        <taxon>Liliopsida</taxon>
        <taxon>Poales</taxon>
        <taxon>Poaceae</taxon>
        <taxon>PACMAD clade</taxon>
        <taxon>Chloridoideae</taxon>
        <taxon>Eragrostideae</taxon>
        <taxon>Eragrostidinae</taxon>
        <taxon>Eragrostis</taxon>
    </lineage>
</organism>
<feature type="chain" id="PRO_5023831701" description="Carboxypeptidase" evidence="3">
    <location>
        <begin position="38"/>
        <end position="437"/>
    </location>
</feature>
<gene>
    <name evidence="4" type="ORF">EJB05_12923</name>
</gene>
<sequence>MGMQMTGPRLLHGFCSCRVFLLVVVLTFTSNLSLASAGSGKVVTSLPGYDGRLPFYLETGYVNVDEDNGAELFYYFVKSESGSGEDVPFLVWLNGGERCSVFSGLAFEIGFSFSRQPKGYEVGDISSSQQVHHFLIQWFSGHPEYLANPLYIGGESYAGKIVPFLAQMISEGTCARSPSGIEAGRRPLLNLKGYLVGNPAIRENINDTDVTYKVPFAHGFGIISDQLYEMILGHCQIEDYINPSNASNALCAQALGTFDNLISEVEQSHVLADKCVYASPIPTDGKSKMDGADGRKILMEQKLNHPPARPPFGCISYGYFLSYYWANDRRTRNALAIKEGTVDEWVRCHDDDDLPYKYDLRNVIKYHMNLTSKGYRALVYSGDHDLMVPHLGTQAWIRSLNFSVIDDWRAWHLGGQSAGLVSFRQPLLPPLLHFVAY</sequence>
<dbReference type="GO" id="GO:0019748">
    <property type="term" value="P:secondary metabolic process"/>
    <property type="evidence" value="ECO:0007669"/>
    <property type="project" value="TreeGrafter"/>
</dbReference>
<dbReference type="PANTHER" id="PTHR11802:SF260">
    <property type="entry name" value="SERINE CARBOXYPEPTIDASE-LIKE 19"/>
    <property type="match status" value="1"/>
</dbReference>
<comment type="caution">
    <text evidence="4">The sequence shown here is derived from an EMBL/GenBank/DDBJ whole genome shotgun (WGS) entry which is preliminary data.</text>
</comment>